<evidence type="ECO:0000313" key="8">
    <source>
        <dbReference type="EMBL" id="WBW50086.1"/>
    </source>
</evidence>
<dbReference type="InterPro" id="IPR000086">
    <property type="entry name" value="NUDIX_hydrolase_dom"/>
</dbReference>
<dbReference type="PROSITE" id="PS51462">
    <property type="entry name" value="NUDIX"/>
    <property type="match status" value="1"/>
</dbReference>
<dbReference type="Proteomes" id="UP001210339">
    <property type="component" value="Chromosome"/>
</dbReference>
<gene>
    <name evidence="8" type="ORF">O6R05_00555</name>
</gene>
<name>A0ABY7QUQ3_9FIRM</name>
<evidence type="ECO:0000256" key="5">
    <source>
        <dbReference type="ARBA" id="ARBA00022842"/>
    </source>
</evidence>
<keyword evidence="4" id="KW-0378">Hydrolase</keyword>
<keyword evidence="3" id="KW-0479">Metal-binding</keyword>
<evidence type="ECO:0000259" key="7">
    <source>
        <dbReference type="PROSITE" id="PS51462"/>
    </source>
</evidence>
<evidence type="ECO:0000313" key="9">
    <source>
        <dbReference type="Proteomes" id="UP001210339"/>
    </source>
</evidence>
<sequence>MEHNLSMSTIKTALEGFISLPVGVNRRYSVLIPMVEVDGEVCLLYEVRSDTLRSQPGEVSFPGGRIEAGETPRDAAVRETVEELLVAPEDVAIVMESDFLVTRARTVVYSFCGELKRDPRTIDFSTDEVKEIFWVPVRYFLEHEPKIYHVAMHMENPSDFPYELIPNGKDYNFMKATDDIHFYTYNDHVIWGFTAQITYAFAVALKRRLDGYRPRIDG</sequence>
<keyword evidence="6" id="KW-0464">Manganese</keyword>
<evidence type="ECO:0000256" key="4">
    <source>
        <dbReference type="ARBA" id="ARBA00022801"/>
    </source>
</evidence>
<feature type="domain" description="Nudix hydrolase" evidence="7">
    <location>
        <begin position="24"/>
        <end position="165"/>
    </location>
</feature>
<dbReference type="Pfam" id="PF00293">
    <property type="entry name" value="NUDIX"/>
    <property type="match status" value="1"/>
</dbReference>
<proteinExistence type="predicted"/>
<keyword evidence="5" id="KW-0460">Magnesium</keyword>
<evidence type="ECO:0000256" key="3">
    <source>
        <dbReference type="ARBA" id="ARBA00022723"/>
    </source>
</evidence>
<protein>
    <submittedName>
        <fullName evidence="8">CoA pyrophosphatase</fullName>
    </submittedName>
</protein>
<dbReference type="RefSeq" id="WP_271191617.1">
    <property type="nucleotide sequence ID" value="NZ_CP115667.1"/>
</dbReference>
<keyword evidence="9" id="KW-1185">Reference proteome</keyword>
<dbReference type="PANTHER" id="PTHR12992:SF11">
    <property type="entry name" value="MITOCHONDRIAL COENZYME A DIPHOSPHATASE NUDT8"/>
    <property type="match status" value="1"/>
</dbReference>
<evidence type="ECO:0000256" key="6">
    <source>
        <dbReference type="ARBA" id="ARBA00023211"/>
    </source>
</evidence>
<evidence type="ECO:0000256" key="2">
    <source>
        <dbReference type="ARBA" id="ARBA00001946"/>
    </source>
</evidence>
<accession>A0ABY7QUQ3</accession>
<dbReference type="EMBL" id="CP115667">
    <property type="protein sequence ID" value="WBW50086.1"/>
    <property type="molecule type" value="Genomic_DNA"/>
</dbReference>
<dbReference type="SUPFAM" id="SSF55811">
    <property type="entry name" value="Nudix"/>
    <property type="match status" value="1"/>
</dbReference>
<dbReference type="CDD" id="cd03426">
    <property type="entry name" value="NUDIX_CoAse_Nudt7"/>
    <property type="match status" value="1"/>
</dbReference>
<comment type="cofactor">
    <cofactor evidence="2">
        <name>Mg(2+)</name>
        <dbReference type="ChEBI" id="CHEBI:18420"/>
    </cofactor>
</comment>
<comment type="cofactor">
    <cofactor evidence="1">
        <name>Mn(2+)</name>
        <dbReference type="ChEBI" id="CHEBI:29035"/>
    </cofactor>
</comment>
<reference evidence="8 9" key="1">
    <citation type="submission" date="2023-01" db="EMBL/GenBank/DDBJ databases">
        <authorList>
            <person name="Lee S.H."/>
            <person name="Jung H.S."/>
            <person name="Yun J.U."/>
        </authorList>
    </citation>
    <scope>NUCLEOTIDE SEQUENCE [LARGE SCALE GENOMIC DNA]</scope>
    <source>
        <strain evidence="8 9">CBA3646</strain>
    </source>
</reference>
<dbReference type="InterPro" id="IPR015797">
    <property type="entry name" value="NUDIX_hydrolase-like_dom_sf"/>
</dbReference>
<dbReference type="Gene3D" id="3.90.79.10">
    <property type="entry name" value="Nucleoside Triphosphate Pyrophosphohydrolase"/>
    <property type="match status" value="1"/>
</dbReference>
<dbReference type="PANTHER" id="PTHR12992">
    <property type="entry name" value="NUDIX HYDROLASE"/>
    <property type="match status" value="1"/>
</dbReference>
<dbReference type="InterPro" id="IPR045121">
    <property type="entry name" value="CoAse"/>
</dbReference>
<organism evidence="8 9">
    <name type="scientific">Peptoniphilus equinus</name>
    <dbReference type="NCBI Taxonomy" id="3016343"/>
    <lineage>
        <taxon>Bacteria</taxon>
        <taxon>Bacillati</taxon>
        <taxon>Bacillota</taxon>
        <taxon>Tissierellia</taxon>
        <taxon>Tissierellales</taxon>
        <taxon>Peptoniphilaceae</taxon>
        <taxon>Peptoniphilus</taxon>
    </lineage>
</organism>
<evidence type="ECO:0000256" key="1">
    <source>
        <dbReference type="ARBA" id="ARBA00001936"/>
    </source>
</evidence>